<dbReference type="EMBL" id="PKMF04000299">
    <property type="protein sequence ID" value="KAK7838740.1"/>
    <property type="molecule type" value="Genomic_DNA"/>
</dbReference>
<feature type="region of interest" description="Disordered" evidence="1">
    <location>
        <begin position="160"/>
        <end position="248"/>
    </location>
</feature>
<dbReference type="Proteomes" id="UP000237347">
    <property type="component" value="Unassembled WGS sequence"/>
</dbReference>
<accession>A0AAW0KJ60</accession>
<name>A0AAW0KJ60_QUESU</name>
<organism evidence="2 3">
    <name type="scientific">Quercus suber</name>
    <name type="common">Cork oak</name>
    <dbReference type="NCBI Taxonomy" id="58331"/>
    <lineage>
        <taxon>Eukaryota</taxon>
        <taxon>Viridiplantae</taxon>
        <taxon>Streptophyta</taxon>
        <taxon>Embryophyta</taxon>
        <taxon>Tracheophyta</taxon>
        <taxon>Spermatophyta</taxon>
        <taxon>Magnoliopsida</taxon>
        <taxon>eudicotyledons</taxon>
        <taxon>Gunneridae</taxon>
        <taxon>Pentapetalae</taxon>
        <taxon>rosids</taxon>
        <taxon>fabids</taxon>
        <taxon>Fagales</taxon>
        <taxon>Fagaceae</taxon>
        <taxon>Quercus</taxon>
    </lineage>
</organism>
<evidence type="ECO:0000256" key="1">
    <source>
        <dbReference type="SAM" id="MobiDB-lite"/>
    </source>
</evidence>
<feature type="compositionally biased region" description="Basic residues" evidence="1">
    <location>
        <begin position="167"/>
        <end position="184"/>
    </location>
</feature>
<proteinExistence type="predicted"/>
<evidence type="ECO:0000313" key="3">
    <source>
        <dbReference type="Proteomes" id="UP000237347"/>
    </source>
</evidence>
<reference evidence="2 3" key="1">
    <citation type="journal article" date="2018" name="Sci. Data">
        <title>The draft genome sequence of cork oak.</title>
        <authorList>
            <person name="Ramos A.M."/>
            <person name="Usie A."/>
            <person name="Barbosa P."/>
            <person name="Barros P.M."/>
            <person name="Capote T."/>
            <person name="Chaves I."/>
            <person name="Simoes F."/>
            <person name="Abreu I."/>
            <person name="Carrasquinho I."/>
            <person name="Faro C."/>
            <person name="Guimaraes J.B."/>
            <person name="Mendonca D."/>
            <person name="Nobrega F."/>
            <person name="Rodrigues L."/>
            <person name="Saibo N.J.M."/>
            <person name="Varela M.C."/>
            <person name="Egas C."/>
            <person name="Matos J."/>
            <person name="Miguel C.M."/>
            <person name="Oliveira M.M."/>
            <person name="Ricardo C.P."/>
            <person name="Goncalves S."/>
        </authorList>
    </citation>
    <scope>NUCLEOTIDE SEQUENCE [LARGE SCALE GENOMIC DNA]</scope>
    <source>
        <strain evidence="3">cv. HL8</strain>
    </source>
</reference>
<gene>
    <name evidence="2" type="ORF">CFP56_019252</name>
</gene>
<sequence length="293" mass="34187">MSQDHPPLRHRRCSVPLDQRQKLRHTLLHCSPLDLLDSPYQTLRRRRFPERRPILQNDDQPHRQRLSFALDPFPIRHRPPLNPQSHCPLHQAPCRLACHVSQDHPPLRRHHCSKLRHTLLHLSPLDLPDSPYQPLRRHCFFERQPVLQNDDQPHRQRLSFALDPFPIHHRRKRRPKPPTQRRPKPLPSADPTPTQASTQRRPNAAPSLYPALTTPTQAPAQRQPKPLPSADPTPTQAPAQRRPKPLPTPSIHRLWKWNDFQLLGSFALYYCWYGPDATGVKRGITLRPLVITD</sequence>
<protein>
    <submittedName>
        <fullName evidence="2">Uncharacterized protein</fullName>
    </submittedName>
</protein>
<evidence type="ECO:0000313" key="2">
    <source>
        <dbReference type="EMBL" id="KAK7838740.1"/>
    </source>
</evidence>
<keyword evidence="3" id="KW-1185">Reference proteome</keyword>
<feature type="compositionally biased region" description="Polar residues" evidence="1">
    <location>
        <begin position="191"/>
        <end position="201"/>
    </location>
</feature>
<comment type="caution">
    <text evidence="2">The sequence shown here is derived from an EMBL/GenBank/DDBJ whole genome shotgun (WGS) entry which is preliminary data.</text>
</comment>
<dbReference type="AlphaFoldDB" id="A0AAW0KJ60"/>